<protein>
    <submittedName>
        <fullName evidence="3">NAD-dependent epimerase/dehydratase family protein</fullName>
    </submittedName>
</protein>
<evidence type="ECO:0000313" key="3">
    <source>
        <dbReference type="EMBL" id="TKK87746.1"/>
    </source>
</evidence>
<evidence type="ECO:0000259" key="2">
    <source>
        <dbReference type="Pfam" id="PF01370"/>
    </source>
</evidence>
<reference evidence="3 4" key="1">
    <citation type="submission" date="2019-04" db="EMBL/GenBank/DDBJ databases">
        <title>Herbidospora sp. NEAU-GS14.nov., a novel actinomycete isolated from soil.</title>
        <authorList>
            <person name="Han L."/>
        </authorList>
    </citation>
    <scope>NUCLEOTIDE SEQUENCE [LARGE SCALE GENOMIC DNA]</scope>
    <source>
        <strain evidence="3 4">NEAU-GS14</strain>
    </source>
</reference>
<comment type="caution">
    <text evidence="3">The sequence shown here is derived from an EMBL/GenBank/DDBJ whole genome shotgun (WGS) entry which is preliminary data.</text>
</comment>
<organism evidence="3 4">
    <name type="scientific">Herbidospora galbida</name>
    <dbReference type="NCBI Taxonomy" id="2575442"/>
    <lineage>
        <taxon>Bacteria</taxon>
        <taxon>Bacillati</taxon>
        <taxon>Actinomycetota</taxon>
        <taxon>Actinomycetes</taxon>
        <taxon>Streptosporangiales</taxon>
        <taxon>Streptosporangiaceae</taxon>
        <taxon>Herbidospora</taxon>
    </lineage>
</organism>
<accession>A0A4U3MIF8</accession>
<evidence type="ECO:0000313" key="4">
    <source>
        <dbReference type="Proteomes" id="UP000308705"/>
    </source>
</evidence>
<dbReference type="Proteomes" id="UP000308705">
    <property type="component" value="Unassembled WGS sequence"/>
</dbReference>
<gene>
    <name evidence="3" type="ORF">FDA94_16335</name>
</gene>
<dbReference type="GO" id="GO:0005737">
    <property type="term" value="C:cytoplasm"/>
    <property type="evidence" value="ECO:0007669"/>
    <property type="project" value="TreeGrafter"/>
</dbReference>
<dbReference type="InterPro" id="IPR001509">
    <property type="entry name" value="Epimerase_deHydtase"/>
</dbReference>
<dbReference type="Pfam" id="PF01370">
    <property type="entry name" value="Epimerase"/>
    <property type="match status" value="1"/>
</dbReference>
<proteinExistence type="predicted"/>
<dbReference type="AlphaFoldDB" id="A0A4U3MIF8"/>
<dbReference type="PANTHER" id="PTHR48079">
    <property type="entry name" value="PROTEIN YEEZ"/>
    <property type="match status" value="1"/>
</dbReference>
<feature type="domain" description="NAD-dependent epimerase/dehydratase" evidence="2">
    <location>
        <begin position="3"/>
        <end position="226"/>
    </location>
</feature>
<dbReference type="InterPro" id="IPR051783">
    <property type="entry name" value="NAD(P)-dependent_oxidoreduct"/>
</dbReference>
<feature type="compositionally biased region" description="Polar residues" evidence="1">
    <location>
        <begin position="334"/>
        <end position="343"/>
    </location>
</feature>
<dbReference type="OrthoDB" id="3338687at2"/>
<dbReference type="Gene3D" id="3.40.50.720">
    <property type="entry name" value="NAD(P)-binding Rossmann-like Domain"/>
    <property type="match status" value="1"/>
</dbReference>
<dbReference type="PANTHER" id="PTHR48079:SF6">
    <property type="entry name" value="NAD(P)-BINDING DOMAIN-CONTAINING PROTEIN-RELATED"/>
    <property type="match status" value="1"/>
</dbReference>
<sequence>MRVIVVGATGNVGTSVLAALEADPEVTSIMGVARRLPGFTGGKTSFRAADISTDDLVEIFTGADVVIHLAWLFQPMRNPILTWRNNVIGGIRVFNAVAEAGVPALVYASSVGAYSPGGLVDESWPTHGWPGAPYGREKAYLERVLDVFERDHSGIRVVRMRPGFIFKREAATQQRRLFMGPLAPRPGRIPVVPDIPGLKLQILHTDDAAQAFRLAATRPVRGAFNIASEPVLDMPMVAELVDARLVPVPAGLARLAVSAAWRLRLIPTMPGMLDIALHIPVMDTSRAREELGWTPTHDSQEAILAFLKGLREGAGMDTGPLKPEEGLPGRVREVSSTGVGSRP</sequence>
<keyword evidence="4" id="KW-1185">Reference proteome</keyword>
<dbReference type="SUPFAM" id="SSF51735">
    <property type="entry name" value="NAD(P)-binding Rossmann-fold domains"/>
    <property type="match status" value="1"/>
</dbReference>
<dbReference type="GO" id="GO:0004029">
    <property type="term" value="F:aldehyde dehydrogenase (NAD+) activity"/>
    <property type="evidence" value="ECO:0007669"/>
    <property type="project" value="TreeGrafter"/>
</dbReference>
<feature type="region of interest" description="Disordered" evidence="1">
    <location>
        <begin position="315"/>
        <end position="343"/>
    </location>
</feature>
<name>A0A4U3MIF8_9ACTN</name>
<dbReference type="InterPro" id="IPR036291">
    <property type="entry name" value="NAD(P)-bd_dom_sf"/>
</dbReference>
<dbReference type="EMBL" id="SZQA01000014">
    <property type="protein sequence ID" value="TKK87746.1"/>
    <property type="molecule type" value="Genomic_DNA"/>
</dbReference>
<evidence type="ECO:0000256" key="1">
    <source>
        <dbReference type="SAM" id="MobiDB-lite"/>
    </source>
</evidence>
<feature type="compositionally biased region" description="Basic and acidic residues" evidence="1">
    <location>
        <begin position="322"/>
        <end position="333"/>
    </location>
</feature>